<keyword evidence="6 8" id="KW-0472">Membrane</keyword>
<dbReference type="EMBL" id="SDRB02000232">
    <property type="protein sequence ID" value="THG23625.1"/>
    <property type="molecule type" value="Genomic_DNA"/>
</dbReference>
<sequence>MGSTNPFKDQSSSSLTKKLLPCILYALLPLALIRLYFYPLTPSLSPTNQFPHTKPPIITTATAATTFTSPSPPSSKGITKHHSSNTETPCDYSNGKWVPDKLGPLYNGTSCGTIKDGQNCMSHGRPDQDYLYWSWEPKDCKISRFDPKIFLHFLRNKHLAFVGDSMARNQLESLLCMLSTASKPELVYNHGDDNKFRRWHFKSHNVNVSIYWSPFLVKGIEKTEIANYNRLFLDSVDERWASDMDKMDMVVLSVGHWFLHPAVYFYGESVLGCHYCVGQNYTEVGFYDVFGKAFKTTLETIMERRGAGGGGGGDSGKGIDVVVTTFSPHHFEGEWDKLGACPKTQPFKEGEKLLEGMDAEMRKAEVGEVEAAKEKAKKFSRIRLSALDVTKLSLMRPDGHPGPYMYANPFANGIAERVQNDCVHWCLPGAIDTWNEILLDVMKRWDSQSRWSGGR</sequence>
<accession>A0A4S4F3Y4</accession>
<evidence type="ECO:0000256" key="2">
    <source>
        <dbReference type="ARBA" id="ARBA00007727"/>
    </source>
</evidence>
<evidence type="ECO:0000256" key="1">
    <source>
        <dbReference type="ARBA" id="ARBA00004167"/>
    </source>
</evidence>
<evidence type="ECO:0000256" key="3">
    <source>
        <dbReference type="ARBA" id="ARBA00022692"/>
    </source>
</evidence>
<evidence type="ECO:0000259" key="9">
    <source>
        <dbReference type="Pfam" id="PF13839"/>
    </source>
</evidence>
<feature type="transmembrane region" description="Helical" evidence="8">
    <location>
        <begin position="20"/>
        <end position="38"/>
    </location>
</feature>
<dbReference type="InterPro" id="IPR025846">
    <property type="entry name" value="TBL_N"/>
</dbReference>
<protein>
    <submittedName>
        <fullName evidence="11">Uncharacterized protein</fullName>
    </submittedName>
</protein>
<dbReference type="PANTHER" id="PTHR32285">
    <property type="entry name" value="PROTEIN TRICHOME BIREFRINGENCE-LIKE 9-RELATED"/>
    <property type="match status" value="1"/>
</dbReference>
<keyword evidence="5 8" id="KW-1133">Transmembrane helix</keyword>
<name>A0A4S4F3Y4_CAMSN</name>
<dbReference type="GO" id="GO:0016020">
    <property type="term" value="C:membrane"/>
    <property type="evidence" value="ECO:0007669"/>
    <property type="project" value="UniProtKB-SubCell"/>
</dbReference>
<dbReference type="Pfam" id="PF14416">
    <property type="entry name" value="PMR5N"/>
    <property type="match status" value="1"/>
</dbReference>
<reference evidence="11 12" key="1">
    <citation type="journal article" date="2018" name="Proc. Natl. Acad. Sci. U.S.A.">
        <title>Draft genome sequence of Camellia sinensis var. sinensis provides insights into the evolution of the tea genome and tea quality.</title>
        <authorList>
            <person name="Wei C."/>
            <person name="Yang H."/>
            <person name="Wang S."/>
            <person name="Zhao J."/>
            <person name="Liu C."/>
            <person name="Gao L."/>
            <person name="Xia E."/>
            <person name="Lu Y."/>
            <person name="Tai Y."/>
            <person name="She G."/>
            <person name="Sun J."/>
            <person name="Cao H."/>
            <person name="Tong W."/>
            <person name="Gao Q."/>
            <person name="Li Y."/>
            <person name="Deng W."/>
            <person name="Jiang X."/>
            <person name="Wang W."/>
            <person name="Chen Q."/>
            <person name="Zhang S."/>
            <person name="Li H."/>
            <person name="Wu J."/>
            <person name="Wang P."/>
            <person name="Li P."/>
            <person name="Shi C."/>
            <person name="Zheng F."/>
            <person name="Jian J."/>
            <person name="Huang B."/>
            <person name="Shan D."/>
            <person name="Shi M."/>
            <person name="Fang C."/>
            <person name="Yue Y."/>
            <person name="Li F."/>
            <person name="Li D."/>
            <person name="Wei S."/>
            <person name="Han B."/>
            <person name="Jiang C."/>
            <person name="Yin Y."/>
            <person name="Xia T."/>
            <person name="Zhang Z."/>
            <person name="Bennetzen J.L."/>
            <person name="Zhao S."/>
            <person name="Wan X."/>
        </authorList>
    </citation>
    <scope>NUCLEOTIDE SEQUENCE [LARGE SCALE GENOMIC DNA]</scope>
    <source>
        <strain evidence="12">cv. Shuchazao</strain>
        <tissue evidence="11">Leaf</tissue>
    </source>
</reference>
<dbReference type="Proteomes" id="UP000306102">
    <property type="component" value="Unassembled WGS sequence"/>
</dbReference>
<feature type="domain" description="Trichome birefringence-like C-terminal" evidence="9">
    <location>
        <begin position="143"/>
        <end position="440"/>
    </location>
</feature>
<dbReference type="GO" id="GO:0005794">
    <property type="term" value="C:Golgi apparatus"/>
    <property type="evidence" value="ECO:0007669"/>
    <property type="project" value="TreeGrafter"/>
</dbReference>
<feature type="region of interest" description="Disordered" evidence="7">
    <location>
        <begin position="67"/>
        <end position="87"/>
    </location>
</feature>
<evidence type="ECO:0000313" key="11">
    <source>
        <dbReference type="EMBL" id="THG23625.1"/>
    </source>
</evidence>
<evidence type="ECO:0000256" key="4">
    <source>
        <dbReference type="ARBA" id="ARBA00022968"/>
    </source>
</evidence>
<dbReference type="PANTHER" id="PTHR32285:SF57">
    <property type="entry name" value="XYLOGLUCAN O-ACETYLTRANSFERASE 1"/>
    <property type="match status" value="1"/>
</dbReference>
<evidence type="ECO:0000256" key="7">
    <source>
        <dbReference type="SAM" id="MobiDB-lite"/>
    </source>
</evidence>
<comment type="similarity">
    <text evidence="2">Belongs to the PC-esterase family. TBL subfamily.</text>
</comment>
<evidence type="ECO:0000256" key="5">
    <source>
        <dbReference type="ARBA" id="ARBA00022989"/>
    </source>
</evidence>
<organism evidence="11 12">
    <name type="scientific">Camellia sinensis var. sinensis</name>
    <name type="common">China tea</name>
    <dbReference type="NCBI Taxonomy" id="542762"/>
    <lineage>
        <taxon>Eukaryota</taxon>
        <taxon>Viridiplantae</taxon>
        <taxon>Streptophyta</taxon>
        <taxon>Embryophyta</taxon>
        <taxon>Tracheophyta</taxon>
        <taxon>Spermatophyta</taxon>
        <taxon>Magnoliopsida</taxon>
        <taxon>eudicotyledons</taxon>
        <taxon>Gunneridae</taxon>
        <taxon>Pentapetalae</taxon>
        <taxon>asterids</taxon>
        <taxon>Ericales</taxon>
        <taxon>Theaceae</taxon>
        <taxon>Camellia</taxon>
    </lineage>
</organism>
<comment type="subcellular location">
    <subcellularLocation>
        <location evidence="1">Membrane</location>
        <topology evidence="1">Single-pass membrane protein</topology>
    </subcellularLocation>
</comment>
<keyword evidence="3 8" id="KW-0812">Transmembrane</keyword>
<evidence type="ECO:0000313" key="12">
    <source>
        <dbReference type="Proteomes" id="UP000306102"/>
    </source>
</evidence>
<keyword evidence="4" id="KW-0735">Signal-anchor</keyword>
<feature type="domain" description="Trichome birefringence-like N-terminal" evidence="10">
    <location>
        <begin position="89"/>
        <end position="141"/>
    </location>
</feature>
<dbReference type="GO" id="GO:0016413">
    <property type="term" value="F:O-acetyltransferase activity"/>
    <property type="evidence" value="ECO:0007669"/>
    <property type="project" value="InterPro"/>
</dbReference>
<gene>
    <name evidence="11" type="ORF">TEA_014897</name>
</gene>
<dbReference type="AlphaFoldDB" id="A0A4S4F3Y4"/>
<dbReference type="InterPro" id="IPR026057">
    <property type="entry name" value="TBL_C"/>
</dbReference>
<dbReference type="InterPro" id="IPR029962">
    <property type="entry name" value="TBL"/>
</dbReference>
<dbReference type="Pfam" id="PF13839">
    <property type="entry name" value="PC-Esterase"/>
    <property type="match status" value="1"/>
</dbReference>
<evidence type="ECO:0000256" key="6">
    <source>
        <dbReference type="ARBA" id="ARBA00023136"/>
    </source>
</evidence>
<evidence type="ECO:0000256" key="8">
    <source>
        <dbReference type="SAM" id="Phobius"/>
    </source>
</evidence>
<proteinExistence type="inferred from homology"/>
<keyword evidence="12" id="KW-1185">Reference proteome</keyword>
<comment type="caution">
    <text evidence="11">The sequence shown here is derived from an EMBL/GenBank/DDBJ whole genome shotgun (WGS) entry which is preliminary data.</text>
</comment>
<evidence type="ECO:0000259" key="10">
    <source>
        <dbReference type="Pfam" id="PF14416"/>
    </source>
</evidence>